<evidence type="ECO:0000313" key="9">
    <source>
        <dbReference type="RefSeq" id="XP_031573051.1"/>
    </source>
</evidence>
<organism evidence="7 8">
    <name type="scientific">Actinia tenebrosa</name>
    <name type="common">Australian red waratah sea anemone</name>
    <dbReference type="NCBI Taxonomy" id="6105"/>
    <lineage>
        <taxon>Eukaryota</taxon>
        <taxon>Metazoa</taxon>
        <taxon>Cnidaria</taxon>
        <taxon>Anthozoa</taxon>
        <taxon>Hexacorallia</taxon>
        <taxon>Actiniaria</taxon>
        <taxon>Actiniidae</taxon>
        <taxon>Actinia</taxon>
    </lineage>
</organism>
<dbReference type="GO" id="GO:0016925">
    <property type="term" value="P:protein sumoylation"/>
    <property type="evidence" value="ECO:0007669"/>
    <property type="project" value="TreeGrafter"/>
</dbReference>
<keyword evidence="7" id="KW-1185">Reference proteome</keyword>
<keyword evidence="1" id="KW-0479">Metal-binding</keyword>
<keyword evidence="2 4" id="KW-0863">Zinc-finger</keyword>
<dbReference type="Pfam" id="PF02891">
    <property type="entry name" value="zf-MIZ"/>
    <property type="match status" value="1"/>
</dbReference>
<evidence type="ECO:0000256" key="5">
    <source>
        <dbReference type="SAM" id="MobiDB-lite"/>
    </source>
</evidence>
<reference evidence="8 9" key="1">
    <citation type="submission" date="2025-04" db="UniProtKB">
        <authorList>
            <consortium name="RefSeq"/>
        </authorList>
    </citation>
    <scope>IDENTIFICATION</scope>
    <source>
        <tissue evidence="8 9">Tentacle</tissue>
    </source>
</reference>
<dbReference type="GO" id="GO:0008270">
    <property type="term" value="F:zinc ion binding"/>
    <property type="evidence" value="ECO:0007669"/>
    <property type="project" value="UniProtKB-KW"/>
</dbReference>
<evidence type="ECO:0000313" key="8">
    <source>
        <dbReference type="RefSeq" id="XP_031573050.1"/>
    </source>
</evidence>
<dbReference type="GO" id="GO:0061665">
    <property type="term" value="F:SUMO ligase activity"/>
    <property type="evidence" value="ECO:0007669"/>
    <property type="project" value="TreeGrafter"/>
</dbReference>
<evidence type="ECO:0000256" key="2">
    <source>
        <dbReference type="ARBA" id="ARBA00022771"/>
    </source>
</evidence>
<dbReference type="InterPro" id="IPR004181">
    <property type="entry name" value="Znf_MIZ"/>
</dbReference>
<dbReference type="KEGG" id="aten:116307052"/>
<feature type="region of interest" description="Disordered" evidence="5">
    <location>
        <begin position="18"/>
        <end position="55"/>
    </location>
</feature>
<keyword evidence="3" id="KW-0862">Zinc</keyword>
<name>A0A6P8J7B8_ACTTE</name>
<sequence length="302" mass="34952">MSSKQGYLTDLYLRKKRERRLQRRRAEQTRKREARSEHIDPRRSTMQLRRTHQRTKRDWRGINQNCLRLIEDCQQIIQRIQSNENHFNNDSVDSANLLTSSINFINHDNLLQISPEMQPESSFGNMLKNLNGDEHYQPPFITSQTIERLLSSSQPSSSLCQLQMIEVSLVCPLSKTKIKLPIRGKHCMHLGCCDASTFLQLVGEKHFSKWKCPICSLPMPYEDIKVDGMLSDIIKGVKKETLKIEFTSSTTWRVKEDKGTSLSSHKLNQSKRKEIIDLTYSPLPNAEGRGSNYDFIDLTNSP</sequence>
<dbReference type="PANTHER" id="PTHR10782:SF4">
    <property type="entry name" value="TONALLI, ISOFORM E"/>
    <property type="match status" value="1"/>
</dbReference>
<feature type="domain" description="SP-RING-type" evidence="6">
    <location>
        <begin position="155"/>
        <end position="239"/>
    </location>
</feature>
<dbReference type="CDD" id="cd16650">
    <property type="entry name" value="SP-RING_PIAS-like"/>
    <property type="match status" value="1"/>
</dbReference>
<evidence type="ECO:0000256" key="1">
    <source>
        <dbReference type="ARBA" id="ARBA00022723"/>
    </source>
</evidence>
<feature type="compositionally biased region" description="Basic and acidic residues" evidence="5">
    <location>
        <begin position="24"/>
        <end position="43"/>
    </location>
</feature>
<dbReference type="RefSeq" id="XP_031573050.1">
    <property type="nucleotide sequence ID" value="XM_031717190.1"/>
</dbReference>
<gene>
    <name evidence="8 9" type="primary">LOC116307052</name>
</gene>
<evidence type="ECO:0000256" key="3">
    <source>
        <dbReference type="ARBA" id="ARBA00022833"/>
    </source>
</evidence>
<dbReference type="Gene3D" id="3.30.40.10">
    <property type="entry name" value="Zinc/RING finger domain, C3HC4 (zinc finger)"/>
    <property type="match status" value="1"/>
</dbReference>
<evidence type="ECO:0000256" key="4">
    <source>
        <dbReference type="PROSITE-ProRule" id="PRU00452"/>
    </source>
</evidence>
<evidence type="ECO:0000259" key="6">
    <source>
        <dbReference type="PROSITE" id="PS51044"/>
    </source>
</evidence>
<proteinExistence type="predicted"/>
<protein>
    <submittedName>
        <fullName evidence="8 9">Uncharacterized protein LOC116307052</fullName>
    </submittedName>
</protein>
<dbReference type="OrthoDB" id="6510781at2759"/>
<dbReference type="InterPro" id="IPR013083">
    <property type="entry name" value="Znf_RING/FYVE/PHD"/>
</dbReference>
<dbReference type="GeneID" id="116307052"/>
<dbReference type="PROSITE" id="PS51044">
    <property type="entry name" value="ZF_SP_RING"/>
    <property type="match status" value="1"/>
</dbReference>
<evidence type="ECO:0000313" key="7">
    <source>
        <dbReference type="Proteomes" id="UP000515163"/>
    </source>
</evidence>
<dbReference type="GO" id="GO:0000785">
    <property type="term" value="C:chromatin"/>
    <property type="evidence" value="ECO:0007669"/>
    <property type="project" value="TreeGrafter"/>
</dbReference>
<dbReference type="RefSeq" id="XP_031573051.1">
    <property type="nucleotide sequence ID" value="XM_031717191.1"/>
</dbReference>
<dbReference type="PANTHER" id="PTHR10782">
    <property type="entry name" value="ZINC FINGER MIZ DOMAIN-CONTAINING PROTEIN"/>
    <property type="match status" value="1"/>
</dbReference>
<accession>A0A6P8J7B8</accession>
<dbReference type="Proteomes" id="UP000515163">
    <property type="component" value="Unplaced"/>
</dbReference>
<dbReference type="AlphaFoldDB" id="A0A6P8J7B8"/>